<dbReference type="GO" id="GO:0043565">
    <property type="term" value="F:sequence-specific DNA binding"/>
    <property type="evidence" value="ECO:0007669"/>
    <property type="project" value="InterPro"/>
</dbReference>
<evidence type="ECO:0000313" key="6">
    <source>
        <dbReference type="WBParaSite" id="SMUV_0000542201-mRNA-1"/>
    </source>
</evidence>
<evidence type="ECO:0000259" key="4">
    <source>
        <dbReference type="PROSITE" id="PS50061"/>
    </source>
</evidence>
<evidence type="ECO:0000313" key="5">
    <source>
        <dbReference type="Proteomes" id="UP000046393"/>
    </source>
</evidence>
<dbReference type="STRING" id="451379.A0A0N5ALK1"/>
<accession>A0A0N5ALK1</accession>
<dbReference type="Pfam" id="PF00178">
    <property type="entry name" value="Ets"/>
    <property type="match status" value="1"/>
</dbReference>
<dbReference type="GO" id="GO:0005634">
    <property type="term" value="C:nucleus"/>
    <property type="evidence" value="ECO:0007669"/>
    <property type="project" value="UniProtKB-SubCell"/>
</dbReference>
<evidence type="ECO:0000256" key="3">
    <source>
        <dbReference type="RuleBase" id="RU004019"/>
    </source>
</evidence>
<comment type="subcellular location">
    <subcellularLocation>
        <location evidence="3">Nucleus</location>
    </subcellularLocation>
</comment>
<feature type="domain" description="ETS" evidence="4">
    <location>
        <begin position="177"/>
        <end position="257"/>
    </location>
</feature>
<proteinExistence type="inferred from homology"/>
<dbReference type="WBParaSite" id="SMUV_0000542201-mRNA-1">
    <property type="protein sequence ID" value="SMUV_0000542201-mRNA-1"/>
    <property type="gene ID" value="SMUV_0000542201"/>
</dbReference>
<dbReference type="PROSITE" id="PS00346">
    <property type="entry name" value="ETS_DOMAIN_2"/>
    <property type="match status" value="1"/>
</dbReference>
<evidence type="ECO:0000256" key="2">
    <source>
        <dbReference type="ARBA" id="ARBA00023125"/>
    </source>
</evidence>
<dbReference type="PANTHER" id="PTHR11849:SF289">
    <property type="entry name" value="ETS-LIKE PROTEIN POINTED"/>
    <property type="match status" value="1"/>
</dbReference>
<dbReference type="PROSITE" id="PS00345">
    <property type="entry name" value="ETS_DOMAIN_1"/>
    <property type="match status" value="1"/>
</dbReference>
<comment type="similarity">
    <text evidence="1 3">Belongs to the ETS family.</text>
</comment>
<dbReference type="GO" id="GO:0000981">
    <property type="term" value="F:DNA-binding transcription factor activity, RNA polymerase II-specific"/>
    <property type="evidence" value="ECO:0007669"/>
    <property type="project" value="TreeGrafter"/>
</dbReference>
<dbReference type="GO" id="GO:0030154">
    <property type="term" value="P:cell differentiation"/>
    <property type="evidence" value="ECO:0007669"/>
    <property type="project" value="TreeGrafter"/>
</dbReference>
<dbReference type="Proteomes" id="UP000046393">
    <property type="component" value="Unplaced"/>
</dbReference>
<dbReference type="PANTHER" id="PTHR11849">
    <property type="entry name" value="ETS"/>
    <property type="match status" value="1"/>
</dbReference>
<reference evidence="6" key="1">
    <citation type="submission" date="2017-02" db="UniProtKB">
        <authorList>
            <consortium name="WormBaseParasite"/>
        </authorList>
    </citation>
    <scope>IDENTIFICATION</scope>
</reference>
<evidence type="ECO:0000256" key="1">
    <source>
        <dbReference type="ARBA" id="ARBA00005562"/>
    </source>
</evidence>
<dbReference type="SUPFAM" id="SSF46785">
    <property type="entry name" value="Winged helix' DNA-binding domain"/>
    <property type="match status" value="1"/>
</dbReference>
<dbReference type="InterPro" id="IPR036390">
    <property type="entry name" value="WH_DNA-bd_sf"/>
</dbReference>
<name>A0A0N5ALK1_9BILA</name>
<dbReference type="InterPro" id="IPR036388">
    <property type="entry name" value="WH-like_DNA-bd_sf"/>
</dbReference>
<dbReference type="SMART" id="SM00413">
    <property type="entry name" value="ETS"/>
    <property type="match status" value="1"/>
</dbReference>
<organism evidence="5 6">
    <name type="scientific">Syphacia muris</name>
    <dbReference type="NCBI Taxonomy" id="451379"/>
    <lineage>
        <taxon>Eukaryota</taxon>
        <taxon>Metazoa</taxon>
        <taxon>Ecdysozoa</taxon>
        <taxon>Nematoda</taxon>
        <taxon>Chromadorea</taxon>
        <taxon>Rhabditida</taxon>
        <taxon>Spirurina</taxon>
        <taxon>Oxyuridomorpha</taxon>
        <taxon>Oxyuroidea</taxon>
        <taxon>Oxyuridae</taxon>
        <taxon>Syphacia</taxon>
    </lineage>
</organism>
<sequence length="282" mass="32392">MLQQHYPQWECQQHSDSAYSRVADNFGYNPSTSYMMHDSLEDPTFSDAYNLYSSTNNNNSNAQFSMSSEIFNTCYLPRQMNQTLNPNYYRSNSTATTAAASASQCYSSNDRWSDRYALYNHYSQFPYNNHPCSQSVSFSSAPSSQSSASVSPSSCSDADTDFSTTTNTCLPKISGPIQLWQFLLELLLSESAETCIAWTGDGWEFKLNDPDEVARKWGIRKNKPRMNYEKLSRGLRYYYDKNIIHKSPGKRYVYRFVCDLASILQMPPEQIKSKMRIKKESF</sequence>
<dbReference type="Gene3D" id="1.10.10.10">
    <property type="entry name" value="Winged helix-like DNA-binding domain superfamily/Winged helix DNA-binding domain"/>
    <property type="match status" value="1"/>
</dbReference>
<keyword evidence="5" id="KW-1185">Reference proteome</keyword>
<dbReference type="PROSITE" id="PS50061">
    <property type="entry name" value="ETS_DOMAIN_3"/>
    <property type="match status" value="1"/>
</dbReference>
<dbReference type="AlphaFoldDB" id="A0A0N5ALK1"/>
<dbReference type="InterPro" id="IPR046328">
    <property type="entry name" value="ETS_fam"/>
</dbReference>
<keyword evidence="2 3" id="KW-0238">DNA-binding</keyword>
<dbReference type="PRINTS" id="PR00454">
    <property type="entry name" value="ETSDOMAIN"/>
</dbReference>
<dbReference type="InterPro" id="IPR000418">
    <property type="entry name" value="Ets_dom"/>
</dbReference>
<keyword evidence="3" id="KW-0539">Nucleus</keyword>
<protein>
    <submittedName>
        <fullName evidence="6">ETS domain-containing protein</fullName>
    </submittedName>
</protein>